<gene>
    <name evidence="2" type="ORF">J2Z69_000803</name>
</gene>
<evidence type="ECO:0000313" key="2">
    <source>
        <dbReference type="EMBL" id="MBP1999784.1"/>
    </source>
</evidence>
<dbReference type="Proteomes" id="UP001519288">
    <property type="component" value="Unassembled WGS sequence"/>
</dbReference>
<dbReference type="EMBL" id="JAGGLD010000001">
    <property type="protein sequence ID" value="MBP1999784.1"/>
    <property type="molecule type" value="Genomic_DNA"/>
</dbReference>
<name>A0ABS4JGU4_9BACL</name>
<keyword evidence="1" id="KW-1133">Transmembrane helix</keyword>
<sequence>MSRSFEKQVERNKQKLLMKQKKMGIAPSKVGIGGEGETFQGRNFILPIVLILFAAGYAMLGTVGAGQQLNFLYYLTIGLYVLLAVVTFMRKPYLRVTRNALYTSKFNRDRIMTADNIQKIILTADQVTILPKGKSQKWVFYRSRNRFNTAAMGERLVEFGKVNNLMVENH</sequence>
<reference evidence="2 3" key="1">
    <citation type="submission" date="2021-03" db="EMBL/GenBank/DDBJ databases">
        <title>Genomic Encyclopedia of Type Strains, Phase IV (KMG-IV): sequencing the most valuable type-strain genomes for metagenomic binning, comparative biology and taxonomic classification.</title>
        <authorList>
            <person name="Goeker M."/>
        </authorList>
    </citation>
    <scope>NUCLEOTIDE SEQUENCE [LARGE SCALE GENOMIC DNA]</scope>
    <source>
        <strain evidence="2 3">DSM 26806</strain>
    </source>
</reference>
<keyword evidence="3" id="KW-1185">Reference proteome</keyword>
<evidence type="ECO:0000313" key="3">
    <source>
        <dbReference type="Proteomes" id="UP001519288"/>
    </source>
</evidence>
<keyword evidence="1" id="KW-0812">Transmembrane</keyword>
<feature type="transmembrane region" description="Helical" evidence="1">
    <location>
        <begin position="71"/>
        <end position="89"/>
    </location>
</feature>
<feature type="transmembrane region" description="Helical" evidence="1">
    <location>
        <begin position="44"/>
        <end position="65"/>
    </location>
</feature>
<accession>A0ABS4JGU4</accession>
<keyword evidence="1" id="KW-0472">Membrane</keyword>
<dbReference type="RefSeq" id="WP_209859319.1">
    <property type="nucleotide sequence ID" value="NZ_JAGGLD010000001.1"/>
</dbReference>
<comment type="caution">
    <text evidence="2">The sequence shown here is derived from an EMBL/GenBank/DDBJ whole genome shotgun (WGS) entry which is preliminary data.</text>
</comment>
<proteinExistence type="predicted"/>
<evidence type="ECO:0000256" key="1">
    <source>
        <dbReference type="SAM" id="Phobius"/>
    </source>
</evidence>
<organism evidence="2 3">
    <name type="scientific">Paenibacillus shirakamiensis</name>
    <dbReference type="NCBI Taxonomy" id="1265935"/>
    <lineage>
        <taxon>Bacteria</taxon>
        <taxon>Bacillati</taxon>
        <taxon>Bacillota</taxon>
        <taxon>Bacilli</taxon>
        <taxon>Bacillales</taxon>
        <taxon>Paenibacillaceae</taxon>
        <taxon>Paenibacillus</taxon>
    </lineage>
</organism>
<protein>
    <submittedName>
        <fullName evidence="2">Uncharacterized protein</fullName>
    </submittedName>
</protein>